<protein>
    <submittedName>
        <fullName evidence="2">Uncharacterized protein</fullName>
    </submittedName>
</protein>
<reference evidence="2 3" key="1">
    <citation type="submission" date="2019-10" db="EMBL/GenBank/DDBJ databases">
        <authorList>
            <person name="Palmer J.M."/>
        </authorList>
    </citation>
    <scope>NUCLEOTIDE SEQUENCE [LARGE SCALE GENOMIC DNA]</scope>
    <source>
        <strain evidence="2 3">TWF694</strain>
    </source>
</reference>
<feature type="signal peptide" evidence="1">
    <location>
        <begin position="1"/>
        <end position="25"/>
    </location>
</feature>
<gene>
    <name evidence="2" type="ORF">TWF694_010066</name>
</gene>
<evidence type="ECO:0000313" key="2">
    <source>
        <dbReference type="EMBL" id="KAK6538483.1"/>
    </source>
</evidence>
<proteinExistence type="predicted"/>
<sequence length="490" mass="51812">MLNSPRSQISFILSATLLGLTSVHAAPNVKPACASAKIALAVDALLIPLWRQEAYQFCSTYISIPVVTETVTTKLVTTTATTVFPTITVKTETLPTTVTTKTLTITESTETPLATQIVTETETTLTPLATFSTDETTATVTPLVTTSVSDTTATVTPIVTVSITTATSTVTPLSTKTITTSINSPVPVKVKRDGHLDERGIVIPSQFKTFVGSVLSQACSCISTGIPLKTTYLTATSTVKRTATSYESKTATVYSPETASATTLVTATAATLTELETTFVTATAPNSTITIVQYNIATAPTETITDTEYEIATAPTHTITNIQYTVATAPVSVITSYSTVIVPVCQSTPLPNWTFQNYNCEAWTVSASPGISAFCGLSGTSIYQLYLSVGSSTVPVTGSMKQTISVCPGYKYTFSIQYYMDFSSTGASGDVYVGGVHILHLPNPGNFGTLSATFTPTVSNPILEIDISCTSNCQQLQFNFESISVTQSFS</sequence>
<accession>A0AAV9X988</accession>
<evidence type="ECO:0000313" key="3">
    <source>
        <dbReference type="Proteomes" id="UP001365542"/>
    </source>
</evidence>
<keyword evidence="1" id="KW-0732">Signal</keyword>
<keyword evidence="3" id="KW-1185">Reference proteome</keyword>
<dbReference type="EMBL" id="JAVHJO010000007">
    <property type="protein sequence ID" value="KAK6538483.1"/>
    <property type="molecule type" value="Genomic_DNA"/>
</dbReference>
<evidence type="ECO:0000256" key="1">
    <source>
        <dbReference type="SAM" id="SignalP"/>
    </source>
</evidence>
<feature type="chain" id="PRO_5043934130" evidence="1">
    <location>
        <begin position="26"/>
        <end position="490"/>
    </location>
</feature>
<dbReference type="AlphaFoldDB" id="A0AAV9X988"/>
<dbReference type="Proteomes" id="UP001365542">
    <property type="component" value="Unassembled WGS sequence"/>
</dbReference>
<name>A0AAV9X988_9PEZI</name>
<organism evidence="2 3">
    <name type="scientific">Orbilia ellipsospora</name>
    <dbReference type="NCBI Taxonomy" id="2528407"/>
    <lineage>
        <taxon>Eukaryota</taxon>
        <taxon>Fungi</taxon>
        <taxon>Dikarya</taxon>
        <taxon>Ascomycota</taxon>
        <taxon>Pezizomycotina</taxon>
        <taxon>Orbiliomycetes</taxon>
        <taxon>Orbiliales</taxon>
        <taxon>Orbiliaceae</taxon>
        <taxon>Orbilia</taxon>
    </lineage>
</organism>
<comment type="caution">
    <text evidence="2">The sequence shown here is derived from an EMBL/GenBank/DDBJ whole genome shotgun (WGS) entry which is preliminary data.</text>
</comment>